<dbReference type="RefSeq" id="WP_377931154.1">
    <property type="nucleotide sequence ID" value="NZ_JBHUEA010000001.1"/>
</dbReference>
<gene>
    <name evidence="1" type="ORF">ACFSBI_00145</name>
</gene>
<protein>
    <submittedName>
        <fullName evidence="1">Uncharacterized protein</fullName>
    </submittedName>
</protein>
<organism evidence="1 2">
    <name type="scientific">Amnibacterium endophyticum</name>
    <dbReference type="NCBI Taxonomy" id="2109337"/>
    <lineage>
        <taxon>Bacteria</taxon>
        <taxon>Bacillati</taxon>
        <taxon>Actinomycetota</taxon>
        <taxon>Actinomycetes</taxon>
        <taxon>Micrococcales</taxon>
        <taxon>Microbacteriaceae</taxon>
        <taxon>Amnibacterium</taxon>
    </lineage>
</organism>
<reference evidence="2" key="1">
    <citation type="journal article" date="2019" name="Int. J. Syst. Evol. Microbiol.">
        <title>The Global Catalogue of Microorganisms (GCM) 10K type strain sequencing project: providing services to taxonomists for standard genome sequencing and annotation.</title>
        <authorList>
            <consortium name="The Broad Institute Genomics Platform"/>
            <consortium name="The Broad Institute Genome Sequencing Center for Infectious Disease"/>
            <person name="Wu L."/>
            <person name="Ma J."/>
        </authorList>
    </citation>
    <scope>NUCLEOTIDE SEQUENCE [LARGE SCALE GENOMIC DNA]</scope>
    <source>
        <strain evidence="2">CGMCC 1.12471</strain>
    </source>
</reference>
<evidence type="ECO:0000313" key="2">
    <source>
        <dbReference type="Proteomes" id="UP001597347"/>
    </source>
</evidence>
<dbReference type="EMBL" id="JBHUEA010000001">
    <property type="protein sequence ID" value="MFD1719946.1"/>
    <property type="molecule type" value="Genomic_DNA"/>
</dbReference>
<dbReference type="Proteomes" id="UP001597347">
    <property type="component" value="Unassembled WGS sequence"/>
</dbReference>
<comment type="caution">
    <text evidence="1">The sequence shown here is derived from an EMBL/GenBank/DDBJ whole genome shotgun (WGS) entry which is preliminary data.</text>
</comment>
<accession>A0ABW4L8T7</accession>
<sequence length="53" mass="5748">MSDPDALSTLPMPPCSSTADGADCSEFLLLARRTSAGALDDWERLRLRLAEQP</sequence>
<keyword evidence="2" id="KW-1185">Reference proteome</keyword>
<proteinExistence type="predicted"/>
<name>A0ABW4L8T7_9MICO</name>
<evidence type="ECO:0000313" key="1">
    <source>
        <dbReference type="EMBL" id="MFD1719946.1"/>
    </source>
</evidence>